<dbReference type="PANTHER" id="PTHR45875:SF1">
    <property type="entry name" value="METHYLTRANSFERASE N6AMT1"/>
    <property type="match status" value="1"/>
</dbReference>
<dbReference type="InterPro" id="IPR052190">
    <property type="entry name" value="Euk-Arch_PrmC-MTase"/>
</dbReference>
<evidence type="ECO:0000256" key="3">
    <source>
        <dbReference type="ARBA" id="ARBA00022679"/>
    </source>
</evidence>
<dbReference type="EMBL" id="JAODOP010000004">
    <property type="protein sequence ID" value="MEF3832659.1"/>
    <property type="molecule type" value="Genomic_DNA"/>
</dbReference>
<sequence length="238" mass="27455">MEIPPTRNSGLLFRIMISLRNLIKRITNPLLKTGLRFYYRKPRKYNYDGISVMVHPDVFPPHLTFSTKILLDYISNIDLKGKSILELGCGSGIISLLASKKGGNVIATDINKTALEYLQKASIENNLTVNCIYSNLFDNLNSYTFDYIIINPPYYPKHPKSIEEQAWFCGTDFNYFKNLFKQLSNRLNDKNILMILSIDCDLKSIKNIAKRNNLKLTSIFEKKIFGEHNFIFKITPII</sequence>
<dbReference type="GO" id="GO:0032259">
    <property type="term" value="P:methylation"/>
    <property type="evidence" value="ECO:0007669"/>
    <property type="project" value="UniProtKB-KW"/>
</dbReference>
<keyword evidence="3" id="KW-0808">Transferase</keyword>
<evidence type="ECO:0000256" key="2">
    <source>
        <dbReference type="ARBA" id="ARBA00022603"/>
    </source>
</evidence>
<gene>
    <name evidence="6" type="ORF">N1F79_05935</name>
</gene>
<dbReference type="GO" id="GO:0008168">
    <property type="term" value="F:methyltransferase activity"/>
    <property type="evidence" value="ECO:0007669"/>
    <property type="project" value="UniProtKB-KW"/>
</dbReference>
<reference evidence="6 7" key="1">
    <citation type="submission" date="2022-09" db="EMBL/GenBank/DDBJ databases">
        <title>Genome sequencing of Flavivirga sp. MEBiC05379.</title>
        <authorList>
            <person name="Oh H.-M."/>
            <person name="Kwon K.K."/>
            <person name="Park M.J."/>
            <person name="Yang S.-H."/>
        </authorList>
    </citation>
    <scope>NUCLEOTIDE SEQUENCE [LARGE SCALE GENOMIC DNA]</scope>
    <source>
        <strain evidence="6 7">MEBiC05379</strain>
    </source>
</reference>
<feature type="domain" description="Methyltransferase small" evidence="5">
    <location>
        <begin position="52"/>
        <end position="157"/>
    </location>
</feature>
<dbReference type="Proteomes" id="UP001337305">
    <property type="component" value="Unassembled WGS sequence"/>
</dbReference>
<comment type="similarity">
    <text evidence="1">Belongs to the eukaryotic/archaeal PrmC-related family.</text>
</comment>
<dbReference type="InterPro" id="IPR029063">
    <property type="entry name" value="SAM-dependent_MTases_sf"/>
</dbReference>
<keyword evidence="4" id="KW-0949">S-adenosyl-L-methionine</keyword>
<keyword evidence="7" id="KW-1185">Reference proteome</keyword>
<dbReference type="CDD" id="cd02440">
    <property type="entry name" value="AdoMet_MTases"/>
    <property type="match status" value="1"/>
</dbReference>
<accession>A0ABU7XQ83</accession>
<organism evidence="6 7">
    <name type="scientific">Flavivirga spongiicola</name>
    <dbReference type="NCBI Taxonomy" id="421621"/>
    <lineage>
        <taxon>Bacteria</taxon>
        <taxon>Pseudomonadati</taxon>
        <taxon>Bacteroidota</taxon>
        <taxon>Flavobacteriia</taxon>
        <taxon>Flavobacteriales</taxon>
        <taxon>Flavobacteriaceae</taxon>
        <taxon>Flavivirga</taxon>
    </lineage>
</organism>
<proteinExistence type="inferred from homology"/>
<dbReference type="InterPro" id="IPR007848">
    <property type="entry name" value="Small_mtfrase_dom"/>
</dbReference>
<evidence type="ECO:0000259" key="5">
    <source>
        <dbReference type="Pfam" id="PF05175"/>
    </source>
</evidence>
<dbReference type="RefSeq" id="WP_303305034.1">
    <property type="nucleotide sequence ID" value="NZ_JAODOP010000004.1"/>
</dbReference>
<dbReference type="Gene3D" id="3.40.50.150">
    <property type="entry name" value="Vaccinia Virus protein VP39"/>
    <property type="match status" value="1"/>
</dbReference>
<evidence type="ECO:0000256" key="4">
    <source>
        <dbReference type="ARBA" id="ARBA00022691"/>
    </source>
</evidence>
<dbReference type="PROSITE" id="PS00092">
    <property type="entry name" value="N6_MTASE"/>
    <property type="match status" value="1"/>
</dbReference>
<comment type="caution">
    <text evidence="6">The sequence shown here is derived from an EMBL/GenBank/DDBJ whole genome shotgun (WGS) entry which is preliminary data.</text>
</comment>
<protein>
    <submittedName>
        <fullName evidence="6">Methyltransferase</fullName>
    </submittedName>
</protein>
<keyword evidence="2 6" id="KW-0489">Methyltransferase</keyword>
<dbReference type="InterPro" id="IPR002052">
    <property type="entry name" value="DNA_methylase_N6_adenine_CS"/>
</dbReference>
<dbReference type="SUPFAM" id="SSF53335">
    <property type="entry name" value="S-adenosyl-L-methionine-dependent methyltransferases"/>
    <property type="match status" value="1"/>
</dbReference>
<evidence type="ECO:0000313" key="7">
    <source>
        <dbReference type="Proteomes" id="UP001337305"/>
    </source>
</evidence>
<evidence type="ECO:0000256" key="1">
    <source>
        <dbReference type="ARBA" id="ARBA00006149"/>
    </source>
</evidence>
<dbReference type="Pfam" id="PF05175">
    <property type="entry name" value="MTS"/>
    <property type="match status" value="1"/>
</dbReference>
<name>A0ABU7XQ83_9FLAO</name>
<evidence type="ECO:0000313" key="6">
    <source>
        <dbReference type="EMBL" id="MEF3832659.1"/>
    </source>
</evidence>
<dbReference type="PANTHER" id="PTHR45875">
    <property type="entry name" value="METHYLTRANSFERASE N6AMT1"/>
    <property type="match status" value="1"/>
</dbReference>